<feature type="compositionally biased region" description="Polar residues" evidence="1">
    <location>
        <begin position="104"/>
        <end position="123"/>
    </location>
</feature>
<sequence>MSFFTIIPPLIKADLPPPHIGIDLNQGVAYFHCSTSRCYKIWGIVWDRNVRPRAWPSLSDFFQQSHSTLCEECRQKQRNDPESGGPCSTIVSAKIEHPSCQQLPHSNPTLDLIPKTQNESNSLGAAEQKSAEDLDYNEVMVVEDFDQLPKVSQGSQKLELSAQQTSKTPVHSESEWVVVDGLQKEP</sequence>
<gene>
    <name evidence="2" type="ORF">PV10_03138</name>
</gene>
<keyword evidence="3" id="KW-1185">Reference proteome</keyword>
<protein>
    <submittedName>
        <fullName evidence="2">Uncharacterized protein</fullName>
    </submittedName>
</protein>
<reference evidence="2 3" key="1">
    <citation type="submission" date="2015-01" db="EMBL/GenBank/DDBJ databases">
        <title>The Genome Sequence of Exophiala mesophila CBS40295.</title>
        <authorList>
            <consortium name="The Broad Institute Genomics Platform"/>
            <person name="Cuomo C."/>
            <person name="de Hoog S."/>
            <person name="Gorbushina A."/>
            <person name="Stielow B."/>
            <person name="Teixiera M."/>
            <person name="Abouelleil A."/>
            <person name="Chapman S.B."/>
            <person name="Priest M."/>
            <person name="Young S.K."/>
            <person name="Wortman J."/>
            <person name="Nusbaum C."/>
            <person name="Birren B."/>
        </authorList>
    </citation>
    <scope>NUCLEOTIDE SEQUENCE [LARGE SCALE GENOMIC DNA]</scope>
    <source>
        <strain evidence="2 3">CBS 40295</strain>
    </source>
</reference>
<dbReference type="RefSeq" id="XP_016227060.1">
    <property type="nucleotide sequence ID" value="XM_016367542.1"/>
</dbReference>
<feature type="region of interest" description="Disordered" evidence="1">
    <location>
        <begin position="104"/>
        <end position="130"/>
    </location>
</feature>
<evidence type="ECO:0000256" key="1">
    <source>
        <dbReference type="SAM" id="MobiDB-lite"/>
    </source>
</evidence>
<name>A0A0D1Y4A2_EXOME</name>
<organism evidence="2 3">
    <name type="scientific">Exophiala mesophila</name>
    <name type="common">Black yeast-like fungus</name>
    <dbReference type="NCBI Taxonomy" id="212818"/>
    <lineage>
        <taxon>Eukaryota</taxon>
        <taxon>Fungi</taxon>
        <taxon>Dikarya</taxon>
        <taxon>Ascomycota</taxon>
        <taxon>Pezizomycotina</taxon>
        <taxon>Eurotiomycetes</taxon>
        <taxon>Chaetothyriomycetidae</taxon>
        <taxon>Chaetothyriales</taxon>
        <taxon>Herpotrichiellaceae</taxon>
        <taxon>Exophiala</taxon>
    </lineage>
</organism>
<accession>A0A0D1Y4A2</accession>
<dbReference type="EMBL" id="KN847521">
    <property type="protein sequence ID" value="KIV95486.1"/>
    <property type="molecule type" value="Genomic_DNA"/>
</dbReference>
<dbReference type="AlphaFoldDB" id="A0A0D1Y4A2"/>
<dbReference type="GeneID" id="27320983"/>
<proteinExistence type="predicted"/>
<feature type="region of interest" description="Disordered" evidence="1">
    <location>
        <begin position="151"/>
        <end position="186"/>
    </location>
</feature>
<dbReference type="Proteomes" id="UP000054302">
    <property type="component" value="Unassembled WGS sequence"/>
</dbReference>
<evidence type="ECO:0000313" key="3">
    <source>
        <dbReference type="Proteomes" id="UP000054302"/>
    </source>
</evidence>
<dbReference type="VEuPathDB" id="FungiDB:PV10_03138"/>
<feature type="compositionally biased region" description="Polar residues" evidence="1">
    <location>
        <begin position="151"/>
        <end position="171"/>
    </location>
</feature>
<dbReference type="HOGENOM" id="CLU_1454420_0_0_1"/>
<evidence type="ECO:0000313" key="2">
    <source>
        <dbReference type="EMBL" id="KIV95486.1"/>
    </source>
</evidence>